<organism evidence="3">
    <name type="scientific">Elizabethkingia anophelis</name>
    <dbReference type="NCBI Taxonomy" id="1117645"/>
    <lineage>
        <taxon>Bacteria</taxon>
        <taxon>Pseudomonadati</taxon>
        <taxon>Bacteroidota</taxon>
        <taxon>Flavobacteriia</taxon>
        <taxon>Flavobacteriales</taxon>
        <taxon>Weeksellaceae</taxon>
        <taxon>Elizabethkingia</taxon>
    </lineage>
</organism>
<evidence type="ECO:0000313" key="3">
    <source>
        <dbReference type="EMBL" id="OPB51785.1"/>
    </source>
</evidence>
<reference evidence="2 4" key="1">
    <citation type="submission" date="2016-02" db="EMBL/GenBank/DDBJ databases">
        <authorList>
            <person name="Nicholson A.C."/>
            <person name="Humrighouse B.W."/>
            <person name="Loparev V."/>
            <person name="Emery B."/>
            <person name="Graziano J."/>
            <person name="McQuiston J.R."/>
        </authorList>
    </citation>
    <scope>NUCLEOTIDE SEQUENCE [LARGE SCALE GENOMIC DNA]</scope>
    <source>
        <strain evidence="2 4">E6809</strain>
    </source>
</reference>
<dbReference type="EMBL" id="CP014339">
    <property type="protein sequence ID" value="AQX51058.1"/>
    <property type="molecule type" value="Genomic_DNA"/>
</dbReference>
<gene>
    <name evidence="2" type="ORF">AYC66_10405</name>
    <name evidence="3" type="ORF">BAY09_11355</name>
</gene>
<evidence type="ECO:0000313" key="4">
    <source>
        <dbReference type="Proteomes" id="UP000189738"/>
    </source>
</evidence>
<name>A0A1T3HE76_9FLAO</name>
<proteinExistence type="predicted"/>
<sequence length="67" mass="7489">MNNNINKVLMMSNFQKEEYVSPEFKTSLVEVEQGIAASSAIVLPPDSGGVIQENWDDDSNDDRGVEW</sequence>
<dbReference type="Proteomes" id="UP000189738">
    <property type="component" value="Chromosome"/>
</dbReference>
<protein>
    <submittedName>
        <fullName evidence="3">Uncharacterized protein</fullName>
    </submittedName>
</protein>
<dbReference type="AlphaFoldDB" id="A0A1T3HE76"/>
<reference evidence="3" key="2">
    <citation type="submission" date="2016-06" db="EMBL/GenBank/DDBJ databases">
        <authorList>
            <person name="Nicholson A.C."/>
        </authorList>
    </citation>
    <scope>NUCLEOTIDE SEQUENCE [LARGE SCALE GENOMIC DNA]</scope>
    <source>
        <strain evidence="3">E6809</strain>
    </source>
</reference>
<feature type="region of interest" description="Disordered" evidence="1">
    <location>
        <begin position="46"/>
        <end position="67"/>
    </location>
</feature>
<evidence type="ECO:0000256" key="1">
    <source>
        <dbReference type="SAM" id="MobiDB-lite"/>
    </source>
</evidence>
<dbReference type="EMBL" id="MAHS01000003">
    <property type="protein sequence ID" value="OPB51785.1"/>
    <property type="molecule type" value="Genomic_DNA"/>
</dbReference>
<dbReference type="RefSeq" id="WP_078412774.1">
    <property type="nucleotide sequence ID" value="NZ_CP140440.1"/>
</dbReference>
<evidence type="ECO:0000313" key="2">
    <source>
        <dbReference type="EMBL" id="AQX51058.1"/>
    </source>
</evidence>
<accession>A0A1T3HE76</accession>